<dbReference type="Pfam" id="PF01494">
    <property type="entry name" value="FAD_binding_3"/>
    <property type="match status" value="1"/>
</dbReference>
<dbReference type="InterPro" id="IPR002938">
    <property type="entry name" value="FAD-bd"/>
</dbReference>
<gene>
    <name evidence="2" type="ORF">LZ495_10800</name>
</gene>
<evidence type="ECO:0000313" key="3">
    <source>
        <dbReference type="Proteomes" id="UP001165378"/>
    </source>
</evidence>
<dbReference type="InterPro" id="IPR051704">
    <property type="entry name" value="FAD_aromatic-hydroxylase"/>
</dbReference>
<dbReference type="AlphaFoldDB" id="A0AA41TZN7"/>
<evidence type="ECO:0000259" key="1">
    <source>
        <dbReference type="Pfam" id="PF01494"/>
    </source>
</evidence>
<dbReference type="PANTHER" id="PTHR46865:SF2">
    <property type="entry name" value="MONOOXYGENASE"/>
    <property type="match status" value="1"/>
</dbReference>
<dbReference type="PRINTS" id="PR00420">
    <property type="entry name" value="RNGMNOXGNASE"/>
</dbReference>
<dbReference type="GO" id="GO:0004497">
    <property type="term" value="F:monooxygenase activity"/>
    <property type="evidence" value="ECO:0007669"/>
    <property type="project" value="UniProtKB-KW"/>
</dbReference>
<keyword evidence="3" id="KW-1185">Reference proteome</keyword>
<dbReference type="SUPFAM" id="SSF51905">
    <property type="entry name" value="FAD/NAD(P)-binding domain"/>
    <property type="match status" value="1"/>
</dbReference>
<protein>
    <submittedName>
        <fullName evidence="2">FAD-dependent monooxygenase</fullName>
    </submittedName>
</protein>
<dbReference type="Proteomes" id="UP001165378">
    <property type="component" value="Unassembled WGS sequence"/>
</dbReference>
<dbReference type="Gene3D" id="3.50.50.60">
    <property type="entry name" value="FAD/NAD(P)-binding domain"/>
    <property type="match status" value="1"/>
</dbReference>
<sequence length="412" mass="44523">MTTTTATTTATSAATAAAPGRNRRVLISGAGIGGPALAYWLDRYGFTVTIVEASPQLRPGGQAIDVRGPALDVAARMGVLDRIRDRRVRMRGMSMVDGDGKELFSTTERTITGGEIDSPDVEILRDDLCTILAEAAGPGIEYLFGDSLTSVEQDETGVRVGFRHHPARTFDLVVGADGLHSNTRKLVFGPEADYLAYMGTYLSVWTMPNYLGLDRWQLFHQAPGGTWGGGVMSVRGNTECRVYMGFESADLLACDHRDTDALKRVLADRLGGQGWELPRMLGHMWDAPDFHLDAMAQIRMDSWSSGRVVLLGDAAYCASPLSGQGTTLAIAAAYVLAGELKAADGDHIAAFAAYEEEMREYVRLNQELAYTNKARVEAQAAAELGEDTDLDTAVPDFQEAGEIIASLVLKDY</sequence>
<dbReference type="PANTHER" id="PTHR46865">
    <property type="entry name" value="OXIDOREDUCTASE-RELATED"/>
    <property type="match status" value="1"/>
</dbReference>
<organism evidence="2 3">
    <name type="scientific">Yinghuangia soli</name>
    <dbReference type="NCBI Taxonomy" id="2908204"/>
    <lineage>
        <taxon>Bacteria</taxon>
        <taxon>Bacillati</taxon>
        <taxon>Actinomycetota</taxon>
        <taxon>Actinomycetes</taxon>
        <taxon>Kitasatosporales</taxon>
        <taxon>Streptomycetaceae</taxon>
        <taxon>Yinghuangia</taxon>
    </lineage>
</organism>
<proteinExistence type="predicted"/>
<dbReference type="RefSeq" id="WP_235051854.1">
    <property type="nucleotide sequence ID" value="NZ_JAKFHA010000004.1"/>
</dbReference>
<feature type="domain" description="FAD-binding" evidence="1">
    <location>
        <begin position="24"/>
        <end position="343"/>
    </location>
</feature>
<dbReference type="Gene3D" id="3.30.9.10">
    <property type="entry name" value="D-Amino Acid Oxidase, subunit A, domain 2"/>
    <property type="match status" value="1"/>
</dbReference>
<accession>A0AA41TZN7</accession>
<evidence type="ECO:0000313" key="2">
    <source>
        <dbReference type="EMBL" id="MCF2527701.1"/>
    </source>
</evidence>
<comment type="caution">
    <text evidence="2">The sequence shown here is derived from an EMBL/GenBank/DDBJ whole genome shotgun (WGS) entry which is preliminary data.</text>
</comment>
<dbReference type="EMBL" id="JAKFHA010000004">
    <property type="protein sequence ID" value="MCF2527701.1"/>
    <property type="molecule type" value="Genomic_DNA"/>
</dbReference>
<keyword evidence="2" id="KW-0503">Monooxygenase</keyword>
<dbReference type="GO" id="GO:0071949">
    <property type="term" value="F:FAD binding"/>
    <property type="evidence" value="ECO:0007669"/>
    <property type="project" value="InterPro"/>
</dbReference>
<name>A0AA41TZN7_9ACTN</name>
<keyword evidence="2" id="KW-0560">Oxidoreductase</keyword>
<reference evidence="2" key="1">
    <citation type="submission" date="2022-01" db="EMBL/GenBank/DDBJ databases">
        <title>Genome-Based Taxonomic Classification of the Phylum Actinobacteria.</title>
        <authorList>
            <person name="Gao Y."/>
        </authorList>
    </citation>
    <scope>NUCLEOTIDE SEQUENCE</scope>
    <source>
        <strain evidence="2">KLBMP 8922</strain>
    </source>
</reference>
<dbReference type="InterPro" id="IPR036188">
    <property type="entry name" value="FAD/NAD-bd_sf"/>
</dbReference>